<comment type="caution">
    <text evidence="11">The sequence shown here is derived from an EMBL/GenBank/DDBJ whole genome shotgun (WGS) entry which is preliminary data.</text>
</comment>
<comment type="catalytic activity">
    <reaction evidence="8">
        <text>[ribosomal protein uS12]-L-proline + 2-oxoglutarate + O2 = [ribosomal protein uS12]-(3S)-3-hydroxy-L-proline + succinate + CO2</text>
        <dbReference type="Rhea" id="RHEA:54156"/>
        <dbReference type="Rhea" id="RHEA-COMP:13816"/>
        <dbReference type="Rhea" id="RHEA-COMP:13818"/>
        <dbReference type="ChEBI" id="CHEBI:15379"/>
        <dbReference type="ChEBI" id="CHEBI:16526"/>
        <dbReference type="ChEBI" id="CHEBI:16810"/>
        <dbReference type="ChEBI" id="CHEBI:30031"/>
        <dbReference type="ChEBI" id="CHEBI:50342"/>
        <dbReference type="ChEBI" id="CHEBI:85428"/>
    </reaction>
</comment>
<evidence type="ECO:0000313" key="11">
    <source>
        <dbReference type="EMBL" id="KAL2911910.1"/>
    </source>
</evidence>
<evidence type="ECO:0000256" key="2">
    <source>
        <dbReference type="ARBA" id="ARBA00007443"/>
    </source>
</evidence>
<evidence type="ECO:0000256" key="3">
    <source>
        <dbReference type="ARBA" id="ARBA00022723"/>
    </source>
</evidence>
<evidence type="ECO:0000256" key="5">
    <source>
        <dbReference type="ARBA" id="ARBA00022964"/>
    </source>
</evidence>
<feature type="region of interest" description="Disordered" evidence="9">
    <location>
        <begin position="71"/>
        <end position="95"/>
    </location>
</feature>
<keyword evidence="4" id="KW-0847">Vitamin C</keyword>
<dbReference type="EMBL" id="JADGIZ020000084">
    <property type="protein sequence ID" value="KAL2911910.1"/>
    <property type="molecule type" value="Genomic_DNA"/>
</dbReference>
<accession>A0ABR4MXA8</accession>
<feature type="domain" description="Fe2OG dioxygenase" evidence="10">
    <location>
        <begin position="180"/>
        <end position="286"/>
    </location>
</feature>
<dbReference type="Proteomes" id="UP001527925">
    <property type="component" value="Unassembled WGS sequence"/>
</dbReference>
<dbReference type="PROSITE" id="PS51471">
    <property type="entry name" value="FE2OG_OXY"/>
    <property type="match status" value="1"/>
</dbReference>
<keyword evidence="12" id="KW-1185">Reference proteome</keyword>
<reference evidence="11 12" key="1">
    <citation type="submission" date="2023-09" db="EMBL/GenBank/DDBJ databases">
        <title>Pangenome analysis of Batrachochytrium dendrobatidis and related Chytrids.</title>
        <authorList>
            <person name="Yacoub M.N."/>
            <person name="Stajich J.E."/>
            <person name="James T.Y."/>
        </authorList>
    </citation>
    <scope>NUCLEOTIDE SEQUENCE [LARGE SCALE GENOMIC DNA]</scope>
    <source>
        <strain evidence="11 12">JEL0888</strain>
    </source>
</reference>
<feature type="region of interest" description="Disordered" evidence="9">
    <location>
        <begin position="1"/>
        <end position="42"/>
    </location>
</feature>
<feature type="compositionally biased region" description="Basic and acidic residues" evidence="9">
    <location>
        <begin position="10"/>
        <end position="19"/>
    </location>
</feature>
<dbReference type="Gene3D" id="2.60.120.620">
    <property type="entry name" value="q2cbj1_9rhob like domain"/>
    <property type="match status" value="2"/>
</dbReference>
<dbReference type="PANTHER" id="PTHR12117:SF0">
    <property type="entry name" value="PROLYL 3-HYDROXYLASE OGFOD1"/>
    <property type="match status" value="1"/>
</dbReference>
<dbReference type="PANTHER" id="PTHR12117">
    <property type="entry name" value="HISTONE ACETYLTRANSFERASE COMPLEX"/>
    <property type="match status" value="1"/>
</dbReference>
<dbReference type="Pfam" id="PF10637">
    <property type="entry name" value="Ofd1_CTDD"/>
    <property type="match status" value="1"/>
</dbReference>
<comment type="cofactor">
    <cofactor evidence="1">
        <name>L-ascorbate</name>
        <dbReference type="ChEBI" id="CHEBI:38290"/>
    </cofactor>
</comment>
<name>A0ABR4MXA8_9FUNG</name>
<dbReference type="InterPro" id="IPR005123">
    <property type="entry name" value="Oxoglu/Fe-dep_dioxygenase_dom"/>
</dbReference>
<evidence type="ECO:0000256" key="7">
    <source>
        <dbReference type="ARBA" id="ARBA00023004"/>
    </source>
</evidence>
<evidence type="ECO:0000259" key="10">
    <source>
        <dbReference type="PROSITE" id="PS51471"/>
    </source>
</evidence>
<evidence type="ECO:0000256" key="1">
    <source>
        <dbReference type="ARBA" id="ARBA00001961"/>
    </source>
</evidence>
<keyword evidence="5" id="KW-0223">Dioxygenase</keyword>
<evidence type="ECO:0000256" key="6">
    <source>
        <dbReference type="ARBA" id="ARBA00023002"/>
    </source>
</evidence>
<evidence type="ECO:0000256" key="8">
    <source>
        <dbReference type="ARBA" id="ARBA00047444"/>
    </source>
</evidence>
<sequence length="520" mass="57297">MAGFKVTNKRGGDDGDGESKASGTSGTSLSRGPSKKAREASATDKLAAVGFNAVYADPSFADKMGKAFKSGLPASHPVPQAGGKGEKGDAGRNSTAAEVNVRPFRSVVLPNIFDSAFLAQVREEVMAETFFHKSNDLYEFFQSDDLKLSTKPCIKKLREAIYSRPFVSFMESLTGLRLSETVDLSAHRYPQNGYLLCHDDAIGSAEDGRRIAFIIYLVEDDWRAEDGGMLQLFDCDDEGRPGRIVRSIVPQRNAMAFFEVLPTSHHEVQQVFCARERVSISGWFHGPEPTVPPPLDPKDVLGHLLLRKWLNPAYLTAKSVKAIADKMAEESTVELQRFVQAERYAELRSALDAAEFNHQLGPANARRFRVLGDVAVPAAAHVQLIDEFVGLLGSAEFAALLRQLTNMDLRGRPAASVLREFGRGDYTLMHDHEIEPVGLDVVFSCPGGEADEAWDDEAWSGGMHYIADKETLLSLFPSENTLFLVSRDQGTMRFVKMVTAKARKTRREVSLVYVEEAGDE</sequence>
<dbReference type="InterPro" id="IPR051842">
    <property type="entry name" value="uS12_prolyl_hydroxylase"/>
</dbReference>
<evidence type="ECO:0000256" key="4">
    <source>
        <dbReference type="ARBA" id="ARBA00022896"/>
    </source>
</evidence>
<feature type="compositionally biased region" description="Polar residues" evidence="9">
    <location>
        <begin position="21"/>
        <end position="31"/>
    </location>
</feature>
<keyword evidence="6" id="KW-0560">Oxidoreductase</keyword>
<dbReference type="InterPro" id="IPR019601">
    <property type="entry name" value="Oxoglutarate/Fe-dep_Oase_C"/>
</dbReference>
<proteinExistence type="inferred from homology"/>
<evidence type="ECO:0000256" key="9">
    <source>
        <dbReference type="SAM" id="MobiDB-lite"/>
    </source>
</evidence>
<dbReference type="Pfam" id="PF13661">
    <property type="entry name" value="2OG-FeII_Oxy_4"/>
    <property type="match status" value="1"/>
</dbReference>
<evidence type="ECO:0000313" key="12">
    <source>
        <dbReference type="Proteomes" id="UP001527925"/>
    </source>
</evidence>
<organism evidence="11 12">
    <name type="scientific">Polyrhizophydium stewartii</name>
    <dbReference type="NCBI Taxonomy" id="2732419"/>
    <lineage>
        <taxon>Eukaryota</taxon>
        <taxon>Fungi</taxon>
        <taxon>Fungi incertae sedis</taxon>
        <taxon>Chytridiomycota</taxon>
        <taxon>Chytridiomycota incertae sedis</taxon>
        <taxon>Chytridiomycetes</taxon>
        <taxon>Rhizophydiales</taxon>
        <taxon>Rhizophydiales incertae sedis</taxon>
        <taxon>Polyrhizophydium</taxon>
    </lineage>
</organism>
<dbReference type="SMART" id="SM00702">
    <property type="entry name" value="P4Hc"/>
    <property type="match status" value="1"/>
</dbReference>
<keyword evidence="3" id="KW-0479">Metal-binding</keyword>
<dbReference type="InterPro" id="IPR006620">
    <property type="entry name" value="Pro_4_hyd_alph"/>
</dbReference>
<protein>
    <submittedName>
        <fullName evidence="11">Component of NuA3 histone acetyltransferase complex</fullName>
    </submittedName>
</protein>
<keyword evidence="7" id="KW-0408">Iron</keyword>
<gene>
    <name evidence="11" type="primary">NUA3</name>
    <name evidence="11" type="ORF">HK105_208630</name>
</gene>
<comment type="similarity">
    <text evidence="2">Belongs to the TPA1 family.</text>
</comment>
<dbReference type="InterPro" id="IPR039558">
    <property type="entry name" value="TPA1/OFD1_N"/>
</dbReference>